<comment type="similarity">
    <text evidence="1">Belongs to the C/M/P thioester hydrolase family.</text>
</comment>
<name>A0ABT1JGE1_ACTCY</name>
<keyword evidence="2" id="KW-0378">Hydrolase</keyword>
<dbReference type="InterPro" id="IPR003703">
    <property type="entry name" value="Acyl_CoA_thio"/>
</dbReference>
<dbReference type="EMBL" id="AUBJ02000001">
    <property type="protein sequence ID" value="MCP2331551.1"/>
    <property type="molecule type" value="Genomic_DNA"/>
</dbReference>
<accession>A0ABT1JGE1</accession>
<protein>
    <submittedName>
        <fullName evidence="6">Acyl-CoA thioesterase-2</fullName>
    </submittedName>
</protein>
<dbReference type="PANTHER" id="PTHR11066">
    <property type="entry name" value="ACYL-COA THIOESTERASE"/>
    <property type="match status" value="1"/>
</dbReference>
<dbReference type="RefSeq" id="WP_016700748.1">
    <property type="nucleotide sequence ID" value="NZ_AUBJ02000001.1"/>
</dbReference>
<reference evidence="6 7" key="1">
    <citation type="submission" date="2022-06" db="EMBL/GenBank/DDBJ databases">
        <title>Genomic Encyclopedia of Type Strains, Phase I: the one thousand microbial genomes (KMG-I) project.</title>
        <authorList>
            <person name="Kyrpides N."/>
        </authorList>
    </citation>
    <scope>NUCLEOTIDE SEQUENCE [LARGE SCALE GENOMIC DNA]</scope>
    <source>
        <strain evidence="6 7">DSM 43889</strain>
    </source>
</reference>
<evidence type="ECO:0000256" key="3">
    <source>
        <dbReference type="SAM" id="MobiDB-lite"/>
    </source>
</evidence>
<sequence length="314" mass="34306">MTEMARAAAEDPAGTTAGAVPLDPDGVPYGQPVLDRVVALLDLERIEENLFRGVSPAESPVRVFGGQVAGQALVAASRTVPADRGVHSLHAYFIRGGDPRVPIVYEVDRIRDGRSFTTRRVVAIQHGKAIFSLSASFQVREDGIEHADEMPAGVPEPESLPTLAERVAPYRGRIGIHGQAPRPFDIRYVTDPPWVSRETGPRTADNRVWMRAHGQLPDDQVLHVCLLAYVSDLTLLDSVLARHGVYWSLDEVAGASLDHAMWFHRPFRADDWLLYDCASPSASGARGLATGRFFDRSGNLVCTVVQEGLLRVAE</sequence>
<dbReference type="SUPFAM" id="SSF54637">
    <property type="entry name" value="Thioesterase/thiol ester dehydrase-isomerase"/>
    <property type="match status" value="2"/>
</dbReference>
<dbReference type="InterPro" id="IPR049449">
    <property type="entry name" value="TesB_ACOT8-like_N"/>
</dbReference>
<evidence type="ECO:0000313" key="6">
    <source>
        <dbReference type="EMBL" id="MCP2331551.1"/>
    </source>
</evidence>
<evidence type="ECO:0000259" key="5">
    <source>
        <dbReference type="Pfam" id="PF13622"/>
    </source>
</evidence>
<gene>
    <name evidence="6" type="ORF">G443_001821</name>
</gene>
<dbReference type="InterPro" id="IPR025652">
    <property type="entry name" value="TesB_C"/>
</dbReference>
<feature type="domain" description="Acyl-CoA thioesterase-like N-terminal HotDog" evidence="5">
    <location>
        <begin position="62"/>
        <end position="138"/>
    </location>
</feature>
<dbReference type="Pfam" id="PF02551">
    <property type="entry name" value="Acyl_CoA_thio"/>
    <property type="match status" value="1"/>
</dbReference>
<dbReference type="Proteomes" id="UP000791080">
    <property type="component" value="Unassembled WGS sequence"/>
</dbReference>
<proteinExistence type="inferred from homology"/>
<dbReference type="CDD" id="cd03444">
    <property type="entry name" value="Thioesterase_II_repeat1"/>
    <property type="match status" value="1"/>
</dbReference>
<evidence type="ECO:0000256" key="2">
    <source>
        <dbReference type="ARBA" id="ARBA00022801"/>
    </source>
</evidence>
<evidence type="ECO:0000256" key="1">
    <source>
        <dbReference type="ARBA" id="ARBA00006538"/>
    </source>
</evidence>
<feature type="region of interest" description="Disordered" evidence="3">
    <location>
        <begin position="1"/>
        <end position="25"/>
    </location>
</feature>
<dbReference type="InterPro" id="IPR042171">
    <property type="entry name" value="Acyl-CoA_hotdog"/>
</dbReference>
<dbReference type="InterPro" id="IPR029069">
    <property type="entry name" value="HotDog_dom_sf"/>
</dbReference>
<organism evidence="6 7">
    <name type="scientific">Actinoalloteichus caeruleus DSM 43889</name>
    <dbReference type="NCBI Taxonomy" id="1120930"/>
    <lineage>
        <taxon>Bacteria</taxon>
        <taxon>Bacillati</taxon>
        <taxon>Actinomycetota</taxon>
        <taxon>Actinomycetes</taxon>
        <taxon>Pseudonocardiales</taxon>
        <taxon>Pseudonocardiaceae</taxon>
        <taxon>Actinoalloteichus</taxon>
        <taxon>Actinoalloteichus cyanogriseus</taxon>
    </lineage>
</organism>
<dbReference type="Gene3D" id="2.40.160.210">
    <property type="entry name" value="Acyl-CoA thioesterase, double hotdog domain"/>
    <property type="match status" value="1"/>
</dbReference>
<dbReference type="Pfam" id="PF13622">
    <property type="entry name" value="4HBT_3"/>
    <property type="match status" value="1"/>
</dbReference>
<keyword evidence="7" id="KW-1185">Reference proteome</keyword>
<feature type="domain" description="Acyl-CoA thioesterase 2 C-terminal" evidence="4">
    <location>
        <begin position="187"/>
        <end position="309"/>
    </location>
</feature>
<dbReference type="CDD" id="cd03445">
    <property type="entry name" value="Thioesterase_II_repeat2"/>
    <property type="match status" value="1"/>
</dbReference>
<dbReference type="NCBIfam" id="TIGR00189">
    <property type="entry name" value="tesB"/>
    <property type="match status" value="1"/>
</dbReference>
<comment type="caution">
    <text evidence="6">The sequence shown here is derived from an EMBL/GenBank/DDBJ whole genome shotgun (WGS) entry which is preliminary data.</text>
</comment>
<dbReference type="PANTHER" id="PTHR11066:SF34">
    <property type="entry name" value="ACYL-COENZYME A THIOESTERASE 8"/>
    <property type="match status" value="1"/>
</dbReference>
<evidence type="ECO:0000313" key="7">
    <source>
        <dbReference type="Proteomes" id="UP000791080"/>
    </source>
</evidence>
<evidence type="ECO:0000259" key="4">
    <source>
        <dbReference type="Pfam" id="PF02551"/>
    </source>
</evidence>